<gene>
    <name evidence="1" type="ORF">DV520_09600</name>
</gene>
<dbReference type="RefSeq" id="WP_021920130.1">
    <property type="nucleotide sequence ID" value="NZ_CAKXKJ010000005.1"/>
</dbReference>
<dbReference type="OrthoDB" id="5241828at2"/>
<comment type="caution">
    <text evidence="1">The sequence shown here is derived from an EMBL/GenBank/DDBJ whole genome shotgun (WGS) entry which is preliminary data.</text>
</comment>
<proteinExistence type="predicted"/>
<dbReference type="GeneID" id="97995987"/>
<keyword evidence="2" id="KW-1185">Reference proteome</keyword>
<dbReference type="Proteomes" id="UP000260649">
    <property type="component" value="Unassembled WGS sequence"/>
</dbReference>
<evidence type="ECO:0000313" key="2">
    <source>
        <dbReference type="Proteomes" id="UP000260649"/>
    </source>
</evidence>
<name>A0A3E2B1Z7_9FIRM</name>
<accession>A0A3E2B1Z7</accession>
<protein>
    <submittedName>
        <fullName evidence="1">Uncharacterized protein</fullName>
    </submittedName>
</protein>
<dbReference type="AlphaFoldDB" id="A0A3E2B1Z7"/>
<evidence type="ECO:0000313" key="1">
    <source>
        <dbReference type="EMBL" id="RFT06050.1"/>
    </source>
</evidence>
<organism evidence="1 2">
    <name type="scientific">Evtepia gabavorous</name>
    <dbReference type="NCBI Taxonomy" id="2211183"/>
    <lineage>
        <taxon>Bacteria</taxon>
        <taxon>Bacillati</taxon>
        <taxon>Bacillota</taxon>
        <taxon>Clostridia</taxon>
        <taxon>Eubacteriales</taxon>
        <taxon>Evtepia</taxon>
    </lineage>
</organism>
<dbReference type="EMBL" id="QQRQ01000018">
    <property type="protein sequence ID" value="RFT06050.1"/>
    <property type="molecule type" value="Genomic_DNA"/>
</dbReference>
<reference evidence="1 2" key="1">
    <citation type="submission" date="2018-07" db="EMBL/GenBank/DDBJ databases">
        <title>GABA Modulating Bacteria of the Human Gut Microbiota.</title>
        <authorList>
            <person name="Strandwitz P."/>
            <person name="Kim K.H."/>
            <person name="Terekhova D."/>
            <person name="Liu J.K."/>
            <person name="Sharma A."/>
            <person name="Levering J."/>
            <person name="Mcdonald D."/>
            <person name="Dietrich D."/>
            <person name="Ramadhar T.R."/>
            <person name="Lekbua A."/>
            <person name="Mroue N."/>
            <person name="Liston C."/>
            <person name="Stewart E.J."/>
            <person name="Dubin M.J."/>
            <person name="Zengler K."/>
            <person name="Knight R."/>
            <person name="Gilbert J.A."/>
            <person name="Clardy J."/>
            <person name="Lewis K."/>
        </authorList>
    </citation>
    <scope>NUCLEOTIDE SEQUENCE [LARGE SCALE GENOMIC DNA]</scope>
    <source>
        <strain evidence="1 2">KLE1738</strain>
    </source>
</reference>
<sequence length="217" mass="24303">MANLYFPGCKVKGDFPAASEKLAAYIQSKRVVTPVGCCRVDHDKLTPADTAVVVCNNCANIIAESGDPGQIEFVWEIIDNDPEFPFPDYHGEKMTIQDCWLAVEKRHVQDAIRSLMRKMNIDVVELAENHEKTRFCGMNLVAPCNPSNAKLAPKRYVEEGGHMFQPIPPEEQAAYFQSYCAQFTTDRVVCYCKSCRGGLLKGGKKALHILELLFPEE</sequence>